<dbReference type="PRINTS" id="PR00465">
    <property type="entry name" value="EP450IV"/>
</dbReference>
<evidence type="ECO:0000256" key="5">
    <source>
        <dbReference type="ARBA" id="ARBA00023004"/>
    </source>
</evidence>
<proteinExistence type="inferred from homology"/>
<name>A0A0C9W267_9AGAM</name>
<dbReference type="EMBL" id="KN839877">
    <property type="protein sequence ID" value="KIJ60053.1"/>
    <property type="molecule type" value="Genomic_DNA"/>
</dbReference>
<keyword evidence="3 6" id="KW-0349">Heme</keyword>
<dbReference type="PANTHER" id="PTHR24304:SF2">
    <property type="entry name" value="24-HYDROXYCHOLESTEROL 7-ALPHA-HYDROXYLASE"/>
    <property type="match status" value="1"/>
</dbReference>
<feature type="binding site" description="axial binding residue" evidence="6">
    <location>
        <position position="430"/>
    </location>
    <ligand>
        <name>heme</name>
        <dbReference type="ChEBI" id="CHEBI:30413"/>
    </ligand>
    <ligandPart>
        <name>Fe</name>
        <dbReference type="ChEBI" id="CHEBI:18248"/>
    </ligandPart>
</feature>
<dbReference type="OrthoDB" id="3366823at2759"/>
<evidence type="ECO:0000256" key="2">
    <source>
        <dbReference type="ARBA" id="ARBA00010617"/>
    </source>
</evidence>
<dbReference type="Gene3D" id="1.10.630.10">
    <property type="entry name" value="Cytochrome P450"/>
    <property type="match status" value="1"/>
</dbReference>
<protein>
    <recommendedName>
        <fullName evidence="9">Cytochrome P450</fullName>
    </recommendedName>
</protein>
<evidence type="ECO:0000256" key="3">
    <source>
        <dbReference type="ARBA" id="ARBA00022617"/>
    </source>
</evidence>
<evidence type="ECO:0008006" key="9">
    <source>
        <dbReference type="Google" id="ProtNLM"/>
    </source>
</evidence>
<dbReference type="SUPFAM" id="SSF48264">
    <property type="entry name" value="Cytochrome P450"/>
    <property type="match status" value="1"/>
</dbReference>
<accession>A0A0C9W267</accession>
<gene>
    <name evidence="7" type="ORF">HYDPIDRAFT_170464</name>
</gene>
<dbReference type="InterPro" id="IPR036396">
    <property type="entry name" value="Cyt_P450_sf"/>
</dbReference>
<dbReference type="GO" id="GO:0005506">
    <property type="term" value="F:iron ion binding"/>
    <property type="evidence" value="ECO:0007669"/>
    <property type="project" value="InterPro"/>
</dbReference>
<dbReference type="InterPro" id="IPR001128">
    <property type="entry name" value="Cyt_P450"/>
</dbReference>
<dbReference type="HOGENOM" id="CLU_018012_5_2_1"/>
<evidence type="ECO:0000256" key="4">
    <source>
        <dbReference type="ARBA" id="ARBA00022723"/>
    </source>
</evidence>
<evidence type="ECO:0000256" key="1">
    <source>
        <dbReference type="ARBA" id="ARBA00001971"/>
    </source>
</evidence>
<evidence type="ECO:0000256" key="6">
    <source>
        <dbReference type="PIRSR" id="PIRSR602403-1"/>
    </source>
</evidence>
<dbReference type="InterPro" id="IPR002403">
    <property type="entry name" value="Cyt_P450_E_grp-IV"/>
</dbReference>
<evidence type="ECO:0000313" key="7">
    <source>
        <dbReference type="EMBL" id="KIJ60053.1"/>
    </source>
</evidence>
<reference evidence="7 8" key="1">
    <citation type="submission" date="2014-04" db="EMBL/GenBank/DDBJ databases">
        <title>Evolutionary Origins and Diversification of the Mycorrhizal Mutualists.</title>
        <authorList>
            <consortium name="DOE Joint Genome Institute"/>
            <consortium name="Mycorrhizal Genomics Consortium"/>
            <person name="Kohler A."/>
            <person name="Kuo A."/>
            <person name="Nagy L.G."/>
            <person name="Floudas D."/>
            <person name="Copeland A."/>
            <person name="Barry K.W."/>
            <person name="Cichocki N."/>
            <person name="Veneault-Fourrey C."/>
            <person name="LaButti K."/>
            <person name="Lindquist E.A."/>
            <person name="Lipzen A."/>
            <person name="Lundell T."/>
            <person name="Morin E."/>
            <person name="Murat C."/>
            <person name="Riley R."/>
            <person name="Ohm R."/>
            <person name="Sun H."/>
            <person name="Tunlid A."/>
            <person name="Henrissat B."/>
            <person name="Grigoriev I.V."/>
            <person name="Hibbett D.S."/>
            <person name="Martin F."/>
        </authorList>
    </citation>
    <scope>NUCLEOTIDE SEQUENCE [LARGE SCALE GENOMIC DNA]</scope>
    <source>
        <strain evidence="7 8">MD-312</strain>
    </source>
</reference>
<dbReference type="GO" id="GO:0020037">
    <property type="term" value="F:heme binding"/>
    <property type="evidence" value="ECO:0007669"/>
    <property type="project" value="InterPro"/>
</dbReference>
<sequence>MFSAVLSTIHPLGTLVSFCTSWVAFLLRERTFPPHIPSALPYIGSALSYLLAPTAFLASCQQRYGATYTFLMGGRNFVVVSSTGAISSVFNANSRTLCNDLMHHQMLEVVAGVKKNQEWLHQIMMKLFPLVDKSLSRRSLGQITEPFGRELFSQIEKYRRVYSVKAIPLIHFIQQPLYDATNLAIFGSAFPLDTFTDLHMLDKSVPSRFGRLPFWSRPSSRARQRLLSHIEEYLQPDKIIMIGGEYSQFALRFMEIFEANDVCTPDAARLVLTFMWGLHSNTMSTSFWLFVHLLADPEALKRVRAEVDNAFDAEGYTLDSLLDADPDELDSHHFVLLTSAIMETMRLTALHAAARIANHDFDLKDGEGSIPIKEGQYILGNVHAAHMDESNYPNAHNFVVDRFADQPHQKGKLQTEGHPFYSLGGGRHPCKGRWLAIYQTKLQAIILLRLWDITPANGASEWSIPKVHGRSIGVIHTRDEVLVQLNPRQLGNQL</sequence>
<keyword evidence="5 6" id="KW-0408">Iron</keyword>
<dbReference type="AlphaFoldDB" id="A0A0C9W267"/>
<dbReference type="PANTHER" id="PTHR24304">
    <property type="entry name" value="CYTOCHROME P450 FAMILY 7"/>
    <property type="match status" value="1"/>
</dbReference>
<dbReference type="InterPro" id="IPR050529">
    <property type="entry name" value="CYP450_sterol_14alpha_dmase"/>
</dbReference>
<comment type="cofactor">
    <cofactor evidence="1 6">
        <name>heme</name>
        <dbReference type="ChEBI" id="CHEBI:30413"/>
    </cofactor>
</comment>
<comment type="similarity">
    <text evidence="2">Belongs to the cytochrome P450 family.</text>
</comment>
<organism evidence="7 8">
    <name type="scientific">Hydnomerulius pinastri MD-312</name>
    <dbReference type="NCBI Taxonomy" id="994086"/>
    <lineage>
        <taxon>Eukaryota</taxon>
        <taxon>Fungi</taxon>
        <taxon>Dikarya</taxon>
        <taxon>Basidiomycota</taxon>
        <taxon>Agaricomycotina</taxon>
        <taxon>Agaricomycetes</taxon>
        <taxon>Agaricomycetidae</taxon>
        <taxon>Boletales</taxon>
        <taxon>Boletales incertae sedis</taxon>
        <taxon>Leucogyrophana</taxon>
    </lineage>
</organism>
<dbReference type="Pfam" id="PF00067">
    <property type="entry name" value="p450"/>
    <property type="match status" value="2"/>
</dbReference>
<keyword evidence="8" id="KW-1185">Reference proteome</keyword>
<dbReference type="Proteomes" id="UP000053820">
    <property type="component" value="Unassembled WGS sequence"/>
</dbReference>
<dbReference type="GO" id="GO:0016705">
    <property type="term" value="F:oxidoreductase activity, acting on paired donors, with incorporation or reduction of molecular oxygen"/>
    <property type="evidence" value="ECO:0007669"/>
    <property type="project" value="InterPro"/>
</dbReference>
<evidence type="ECO:0000313" key="8">
    <source>
        <dbReference type="Proteomes" id="UP000053820"/>
    </source>
</evidence>
<keyword evidence="4 6" id="KW-0479">Metal-binding</keyword>
<dbReference type="GO" id="GO:0008395">
    <property type="term" value="F:steroid hydroxylase activity"/>
    <property type="evidence" value="ECO:0007669"/>
    <property type="project" value="TreeGrafter"/>
</dbReference>